<organism evidence="2 3">
    <name type="scientific">Dactylosporangium cerinum</name>
    <dbReference type="NCBI Taxonomy" id="1434730"/>
    <lineage>
        <taxon>Bacteria</taxon>
        <taxon>Bacillati</taxon>
        <taxon>Actinomycetota</taxon>
        <taxon>Actinomycetes</taxon>
        <taxon>Micromonosporales</taxon>
        <taxon>Micromonosporaceae</taxon>
        <taxon>Dactylosporangium</taxon>
    </lineage>
</organism>
<sequence>MSPYRPVAGKSLKRKVETRRPRRTFVIFCEGERTEPEYFNALKREPEVRDAAAVDIRVEAGASGSVPLTLVRLAIEARSRSSDERGEVDEFWCVFDVEWPRNHPRLREAMELAAQNQIKVAVSNPCFELWLALHFADHRSFLSNTQARRLRRSHDGQSDKGLAGGKYMPNKKVAAQRAASLDRYHLGNGTSFPHNNPSSGMHQLLSAMLPASDEERD</sequence>
<gene>
    <name evidence="2" type="ORF">ACFPIJ_62775</name>
</gene>
<name>A0ABV9WLB8_9ACTN</name>
<dbReference type="Pfam" id="PF13707">
    <property type="entry name" value="RloB"/>
    <property type="match status" value="1"/>
</dbReference>
<dbReference type="Proteomes" id="UP001595912">
    <property type="component" value="Unassembled WGS sequence"/>
</dbReference>
<dbReference type="EMBL" id="JBHSIU010000131">
    <property type="protein sequence ID" value="MFC5008425.1"/>
    <property type="molecule type" value="Genomic_DNA"/>
</dbReference>
<proteinExistence type="predicted"/>
<dbReference type="InterPro" id="IPR025591">
    <property type="entry name" value="RloB"/>
</dbReference>
<comment type="caution">
    <text evidence="2">The sequence shown here is derived from an EMBL/GenBank/DDBJ whole genome shotgun (WGS) entry which is preliminary data.</text>
</comment>
<feature type="region of interest" description="Disordered" evidence="1">
    <location>
        <begin position="147"/>
        <end position="169"/>
    </location>
</feature>
<evidence type="ECO:0000313" key="3">
    <source>
        <dbReference type="Proteomes" id="UP001595912"/>
    </source>
</evidence>
<reference evidence="3" key="1">
    <citation type="journal article" date="2019" name="Int. J. Syst. Evol. Microbiol.">
        <title>The Global Catalogue of Microorganisms (GCM) 10K type strain sequencing project: providing services to taxonomists for standard genome sequencing and annotation.</title>
        <authorList>
            <consortium name="The Broad Institute Genomics Platform"/>
            <consortium name="The Broad Institute Genome Sequencing Center for Infectious Disease"/>
            <person name="Wu L."/>
            <person name="Ma J."/>
        </authorList>
    </citation>
    <scope>NUCLEOTIDE SEQUENCE [LARGE SCALE GENOMIC DNA]</scope>
    <source>
        <strain evidence="3">CGMCC 4.7152</strain>
    </source>
</reference>
<evidence type="ECO:0000313" key="2">
    <source>
        <dbReference type="EMBL" id="MFC5008425.1"/>
    </source>
</evidence>
<keyword evidence="3" id="KW-1185">Reference proteome</keyword>
<evidence type="ECO:0000256" key="1">
    <source>
        <dbReference type="SAM" id="MobiDB-lite"/>
    </source>
</evidence>
<dbReference type="RefSeq" id="WP_380129126.1">
    <property type="nucleotide sequence ID" value="NZ_JBHSIU010000131.1"/>
</dbReference>
<protein>
    <submittedName>
        <fullName evidence="2">RloB family protein</fullName>
    </submittedName>
</protein>
<accession>A0ABV9WLB8</accession>